<evidence type="ECO:0000259" key="2">
    <source>
        <dbReference type="Pfam" id="PF25794"/>
    </source>
</evidence>
<dbReference type="AlphaFoldDB" id="A0A397U7V2"/>
<dbReference type="STRING" id="44941.A0A397U7V2"/>
<sequence length="1009" mass="117156">MFREFLQNADQAGARRISIYVDERQWHEQSTLLSKEMYNWQGPAIWIYNDAEFKKDFSSLGKSGIITSYYLTDVLTCVSGEAIVFLDSQAKFLPTLGNPPRRPQGIKLNFLNKRFLSHFEDQCKPYIDIEECNFQKCFNGTLFRLPLRSSELSKQSSISSTSVGHEEILKYFHNLKDNQILFLRNIEIYNIYHIDKNKHKKLIWEERIQNLKEDVRNIRRKVDDEPQIFQLDTKIYYEQKKKTTFEVWLVCTGGRKSTNEFSKDAHGGVAAILARSDNEPLKKPLDLTDPPVLVGKNYVYVPCNDDFTKLNVHINGNFVLSKDRKVILRQNNTHERWNRYSLQQNNTHERWNRYILLEVLPPLHVKLLGGIAQINYDQYEHFKNSKNIQPNNFVSCITKTTKGFWPFGEVKQADEGKFVSLDDAYFSEENDFTIANILAKHSISTVKVEKAILNQLKSRLEKSAKYQPINSAFVYKSLQANSNILKTVQDEPTSSHKNILVLLKFVLRDMTLYSQLIGLPLVPLKDGSFDKFGRRTYYIAKKKDQDLFPKSGPSHFICDLDDELSKIFESKDFLRITNIKKLDAQGILDLLAGELCKEQEIPWNPSSQNIPNRQWLDNILEKMEWGKGLEFTKLSEYPLLPVVSPNNKLVRADSLNPLLTYPDNSDEILVSALGKLGICFTDIKLDSKNANSEFLKKSVFSWSESNVFESIKRKLKSQKIPMESFFSNAALSEDELNKLRELVKATDISQQDNIEIIKELPIWPTRSEEYISAKEGKLLPHNLPCYSSDKDLFNVTDEYFSVLILLGAKQYKEFDYVKQYYYTPDSRRVPTQEDVEFLEKILLLNDPEIMDYLKNFKSIPNKSLKSFVKADTLYDAKVDLFSQIFDDNRFLPSQLQNNYYCFRALLKMGLKQDLNNNTYIECAREVEFKINIEDELNQLYKIKFVPSNKNLPNPYNETVGQAGRTSGYESFGSLYSIKYQNICWTQAKFFASDVKHVEQSPNVEMVIDH</sequence>
<evidence type="ECO:0000256" key="1">
    <source>
        <dbReference type="SAM" id="Coils"/>
    </source>
</evidence>
<evidence type="ECO:0000313" key="4">
    <source>
        <dbReference type="Proteomes" id="UP000266673"/>
    </source>
</evidence>
<dbReference type="OrthoDB" id="1262810at2759"/>
<dbReference type="GO" id="GO:0030544">
    <property type="term" value="F:Hsp70 protein binding"/>
    <property type="evidence" value="ECO:0007669"/>
    <property type="project" value="TreeGrafter"/>
</dbReference>
<feature type="domain" description="Sacsin/Nov" evidence="2">
    <location>
        <begin position="1"/>
        <end position="201"/>
    </location>
</feature>
<organism evidence="3 4">
    <name type="scientific">Gigaspora rosea</name>
    <dbReference type="NCBI Taxonomy" id="44941"/>
    <lineage>
        <taxon>Eukaryota</taxon>
        <taxon>Fungi</taxon>
        <taxon>Fungi incertae sedis</taxon>
        <taxon>Mucoromycota</taxon>
        <taxon>Glomeromycotina</taxon>
        <taxon>Glomeromycetes</taxon>
        <taxon>Diversisporales</taxon>
        <taxon>Gigasporaceae</taxon>
        <taxon>Gigaspora</taxon>
    </lineage>
</organism>
<comment type="caution">
    <text evidence="3">The sequence shown here is derived from an EMBL/GenBank/DDBJ whole genome shotgun (WGS) entry which is preliminary data.</text>
</comment>
<dbReference type="PANTHER" id="PTHR15600:SF42">
    <property type="entry name" value="SACSIN"/>
    <property type="match status" value="1"/>
</dbReference>
<keyword evidence="4" id="KW-1185">Reference proteome</keyword>
<dbReference type="Proteomes" id="UP000266673">
    <property type="component" value="Unassembled WGS sequence"/>
</dbReference>
<name>A0A397U7V2_9GLOM</name>
<proteinExistence type="predicted"/>
<protein>
    <recommendedName>
        <fullName evidence="2">Sacsin/Nov domain-containing protein</fullName>
    </recommendedName>
</protein>
<reference evidence="3 4" key="1">
    <citation type="submission" date="2018-06" db="EMBL/GenBank/DDBJ databases">
        <title>Comparative genomics reveals the genomic features of Rhizophagus irregularis, R. cerebriforme, R. diaphanum and Gigaspora rosea, and their symbiotic lifestyle signature.</title>
        <authorList>
            <person name="Morin E."/>
            <person name="San Clemente H."/>
            <person name="Chen E.C.H."/>
            <person name="De La Providencia I."/>
            <person name="Hainaut M."/>
            <person name="Kuo A."/>
            <person name="Kohler A."/>
            <person name="Murat C."/>
            <person name="Tang N."/>
            <person name="Roy S."/>
            <person name="Loubradou J."/>
            <person name="Henrissat B."/>
            <person name="Grigoriev I.V."/>
            <person name="Corradi N."/>
            <person name="Roux C."/>
            <person name="Martin F.M."/>
        </authorList>
    </citation>
    <scope>NUCLEOTIDE SEQUENCE [LARGE SCALE GENOMIC DNA]</scope>
    <source>
        <strain evidence="3 4">DAOM 194757</strain>
    </source>
</reference>
<dbReference type="Pfam" id="PF25794">
    <property type="entry name" value="SACS"/>
    <property type="match status" value="1"/>
</dbReference>
<feature type="coiled-coil region" evidence="1">
    <location>
        <begin position="194"/>
        <end position="221"/>
    </location>
</feature>
<dbReference type="PANTHER" id="PTHR15600">
    <property type="entry name" value="SACSIN"/>
    <property type="match status" value="1"/>
</dbReference>
<dbReference type="InterPro" id="IPR052972">
    <property type="entry name" value="Sacsin_chaperone_reg"/>
</dbReference>
<dbReference type="EMBL" id="QKWP01001829">
    <property type="protein sequence ID" value="RIB06352.1"/>
    <property type="molecule type" value="Genomic_DNA"/>
</dbReference>
<keyword evidence="1" id="KW-0175">Coiled coil</keyword>
<dbReference type="InterPro" id="IPR058210">
    <property type="entry name" value="SACS/Nov_dom"/>
</dbReference>
<gene>
    <name evidence="3" type="ORF">C2G38_2217333</name>
</gene>
<evidence type="ECO:0000313" key="3">
    <source>
        <dbReference type="EMBL" id="RIB06352.1"/>
    </source>
</evidence>
<accession>A0A397U7V2</accession>